<evidence type="ECO:0000256" key="5">
    <source>
        <dbReference type="ARBA" id="ARBA00022741"/>
    </source>
</evidence>
<keyword evidence="5 11" id="KW-0547">Nucleotide-binding</keyword>
<comment type="miscellaneous">
    <text evidence="11">Few gyrases are as efficient as E.coli at forming negative supercoils. Not all organisms have 2 type II topoisomerases; in organisms with a single type II topoisomerase this enzyme also has to decatenate newly replicated chromosomes.</text>
</comment>
<evidence type="ECO:0000256" key="4">
    <source>
        <dbReference type="ARBA" id="ARBA00022723"/>
    </source>
</evidence>
<comment type="similarity">
    <text evidence="2 11">Belongs to the type II topoisomerase GyrB family.</text>
</comment>
<evidence type="ECO:0000256" key="9">
    <source>
        <dbReference type="ARBA" id="ARBA00023125"/>
    </source>
</evidence>
<dbReference type="InterPro" id="IPR018522">
    <property type="entry name" value="TopoIIA_CS"/>
</dbReference>
<dbReference type="GO" id="GO:0006265">
    <property type="term" value="P:DNA topological change"/>
    <property type="evidence" value="ECO:0007669"/>
    <property type="project" value="UniProtKB-UniRule"/>
</dbReference>
<dbReference type="InterPro" id="IPR000565">
    <property type="entry name" value="Topo_IIA_B"/>
</dbReference>
<dbReference type="PROSITE" id="PS50880">
    <property type="entry name" value="TOPRIM"/>
    <property type="match status" value="1"/>
</dbReference>
<dbReference type="Pfam" id="PF21249">
    <property type="entry name" value="GyrB_hook"/>
    <property type="match status" value="1"/>
</dbReference>
<keyword evidence="8 11" id="KW-0799">Topoisomerase</keyword>
<keyword evidence="10 11" id="KW-0413">Isomerase</keyword>
<dbReference type="GO" id="GO:0046872">
    <property type="term" value="F:metal ion binding"/>
    <property type="evidence" value="ECO:0007669"/>
    <property type="project" value="UniProtKB-KW"/>
</dbReference>
<reference evidence="13 14" key="1">
    <citation type="journal article" date="2011" name="Stand. Genomic Sci.">
        <title>Genome sequence of the moderately thermophilic halophile Flexistipes sinusarabici strain (MAS10).</title>
        <authorList>
            <person name="Lapidus A."/>
            <person name="Chertkov O."/>
            <person name="Nolan M."/>
            <person name="Lucas S."/>
            <person name="Hammon N."/>
            <person name="Deshpande S."/>
            <person name="Cheng J.F."/>
            <person name="Tapia R."/>
            <person name="Han C."/>
            <person name="Goodwin L."/>
            <person name="Pitluck S."/>
            <person name="Liolios K."/>
            <person name="Pagani I."/>
            <person name="Ivanova N."/>
            <person name="Huntemann M."/>
            <person name="Mavromatis K."/>
            <person name="Mikhailova N."/>
            <person name="Pati A."/>
            <person name="Chen A."/>
            <person name="Palaniappan K."/>
            <person name="Land M."/>
            <person name="Hauser L."/>
            <person name="Brambilla E.M."/>
            <person name="Rohde M."/>
            <person name="Abt B."/>
            <person name="Spring S."/>
            <person name="Goker M."/>
            <person name="Bristow J."/>
            <person name="Eisen J.A."/>
            <person name="Markowitz V."/>
            <person name="Hugenholtz P."/>
            <person name="Kyrpides N.C."/>
            <person name="Klenk H.P."/>
            <person name="Woyke T."/>
        </authorList>
    </citation>
    <scope>NUCLEOTIDE SEQUENCE [LARGE SCALE GENOMIC DNA]</scope>
    <source>
        <strain evidence="14">DSM 4947 / MAS 10</strain>
    </source>
</reference>
<evidence type="ECO:0000313" key="14">
    <source>
        <dbReference type="Proteomes" id="UP000006621"/>
    </source>
</evidence>
<comment type="cofactor">
    <cofactor evidence="11">
        <name>Mg(2+)</name>
        <dbReference type="ChEBI" id="CHEBI:18420"/>
    </cofactor>
    <cofactor evidence="11">
        <name>Mn(2+)</name>
        <dbReference type="ChEBI" id="CHEBI:29035"/>
    </cofactor>
    <cofactor evidence="11">
        <name>Ca(2+)</name>
        <dbReference type="ChEBI" id="CHEBI:29108"/>
    </cofactor>
    <text evidence="11">Binds two Mg(2+) per subunit. The magnesium ions form salt bridges with both the protein and the DNA. Can also accept other divalent metal cations, such as Mn(2+) or Ca(2+).</text>
</comment>
<dbReference type="NCBIfam" id="NF011501">
    <property type="entry name" value="PRK14939.1"/>
    <property type="match status" value="1"/>
</dbReference>
<comment type="catalytic activity">
    <reaction evidence="1 11">
        <text>ATP-dependent breakage, passage and rejoining of double-stranded DNA.</text>
        <dbReference type="EC" id="5.6.2.2"/>
    </reaction>
</comment>
<dbReference type="InterPro" id="IPR002288">
    <property type="entry name" value="DNA_gyrase_B_C"/>
</dbReference>
<dbReference type="Pfam" id="PF00204">
    <property type="entry name" value="DNA_gyraseB"/>
    <property type="match status" value="1"/>
</dbReference>
<dbReference type="InterPro" id="IPR011557">
    <property type="entry name" value="GyrB"/>
</dbReference>
<accession>F8E6E6</accession>
<dbReference type="NCBIfam" id="TIGR01059">
    <property type="entry name" value="gyrB"/>
    <property type="match status" value="1"/>
</dbReference>
<gene>
    <name evidence="11" type="primary">gyrB</name>
    <name evidence="13" type="ordered locus">Flexsi_0004</name>
</gene>
<keyword evidence="4 11" id="KW-0479">Metal-binding</keyword>
<feature type="binding site" evidence="11">
    <location>
        <position position="497"/>
    </location>
    <ligand>
        <name>Mg(2+)</name>
        <dbReference type="ChEBI" id="CHEBI:18420"/>
        <label>2</label>
    </ligand>
</feature>
<dbReference type="InterPro" id="IPR006171">
    <property type="entry name" value="TOPRIM_dom"/>
</dbReference>
<dbReference type="CDD" id="cd00822">
    <property type="entry name" value="TopoII_Trans_DNA_gyrase"/>
    <property type="match status" value="1"/>
</dbReference>
<protein>
    <recommendedName>
        <fullName evidence="11">DNA gyrase subunit B</fullName>
        <ecNumber evidence="11">5.6.2.2</ecNumber>
    </recommendedName>
</protein>
<evidence type="ECO:0000256" key="6">
    <source>
        <dbReference type="ARBA" id="ARBA00022840"/>
    </source>
</evidence>
<feature type="site" description="Interaction with DNA" evidence="11">
    <location>
        <position position="451"/>
    </location>
</feature>
<dbReference type="SUPFAM" id="SSF54211">
    <property type="entry name" value="Ribosomal protein S5 domain 2-like"/>
    <property type="match status" value="1"/>
</dbReference>
<dbReference type="Proteomes" id="UP000006621">
    <property type="component" value="Chromosome"/>
</dbReference>
<evidence type="ECO:0000256" key="1">
    <source>
        <dbReference type="ARBA" id="ARBA00000185"/>
    </source>
</evidence>
<comment type="subunit">
    <text evidence="11">Heterotetramer, composed of two GyrA and two GyrB chains. In the heterotetramer, GyrA contains the active site tyrosine that forms a transient covalent intermediate with DNA, while GyrB binds cofactors and catalyzes ATP hydrolysis.</text>
</comment>
<dbReference type="PRINTS" id="PR00418">
    <property type="entry name" value="TPI2FAMILY"/>
</dbReference>
<evidence type="ECO:0000259" key="12">
    <source>
        <dbReference type="PROSITE" id="PS50880"/>
    </source>
</evidence>
<dbReference type="Pfam" id="PF01751">
    <property type="entry name" value="Toprim"/>
    <property type="match status" value="1"/>
</dbReference>
<dbReference type="SMART" id="SM00387">
    <property type="entry name" value="HATPase_c"/>
    <property type="match status" value="1"/>
</dbReference>
<dbReference type="InterPro" id="IPR020568">
    <property type="entry name" value="Ribosomal_Su5_D2-typ_SF"/>
</dbReference>
<dbReference type="InterPro" id="IPR034160">
    <property type="entry name" value="TOPRIM_GyrB"/>
</dbReference>
<feature type="binding site" evidence="11">
    <location>
        <position position="497"/>
    </location>
    <ligand>
        <name>Mg(2+)</name>
        <dbReference type="ChEBI" id="CHEBI:18420"/>
        <label>1</label>
        <note>catalytic</note>
    </ligand>
</feature>
<dbReference type="PANTHER" id="PTHR45866">
    <property type="entry name" value="DNA GYRASE/TOPOISOMERASE SUBUNIT B"/>
    <property type="match status" value="1"/>
</dbReference>
<reference evidence="14" key="2">
    <citation type="submission" date="2011-06" db="EMBL/GenBank/DDBJ databases">
        <title>The complete genome of Flexistipes sinusarabici DSM 4947.</title>
        <authorList>
            <person name="Lucas S."/>
            <person name="Han J."/>
            <person name="Lapidus A."/>
            <person name="Bruce D."/>
            <person name="Goodwin L."/>
            <person name="Pitluck S."/>
            <person name="Peters L."/>
            <person name="Kyrpides N."/>
            <person name="Mavromatis K."/>
            <person name="Ivanova N."/>
            <person name="Mikhailova N."/>
            <person name="Chertkov O."/>
            <person name="Detter J.C."/>
            <person name="Tapia R."/>
            <person name="Han C."/>
            <person name="Land M."/>
            <person name="Hauser L."/>
            <person name="Markowitz V."/>
            <person name="Cheng J.-F."/>
            <person name="Hugenholtz P."/>
            <person name="Woyke T."/>
            <person name="Wu D."/>
            <person name="Spring S."/>
            <person name="Schroeder M."/>
            <person name="Brambilla E."/>
            <person name="Klenk H.-P."/>
            <person name="Eisen J.A."/>
        </authorList>
    </citation>
    <scope>NUCLEOTIDE SEQUENCE [LARGE SCALE GENOMIC DNA]</scope>
    <source>
        <strain evidence="14">DSM 4947 / MAS 10</strain>
    </source>
</reference>
<dbReference type="STRING" id="717231.Flexsi_0004"/>
<dbReference type="HAMAP" id="MF_01898">
    <property type="entry name" value="GyrB"/>
    <property type="match status" value="1"/>
</dbReference>
<dbReference type="InterPro" id="IPR014721">
    <property type="entry name" value="Ribsml_uS5_D2-typ_fold_subgr"/>
</dbReference>
<dbReference type="EMBL" id="CP002858">
    <property type="protein sequence ID" value="AEI13702.1"/>
    <property type="molecule type" value="Genomic_DNA"/>
</dbReference>
<feature type="domain" description="Toprim" evidence="12">
    <location>
        <begin position="417"/>
        <end position="532"/>
    </location>
</feature>
<dbReference type="Pfam" id="PF00986">
    <property type="entry name" value="DNA_gyraseB_C"/>
    <property type="match status" value="1"/>
</dbReference>
<keyword evidence="7 11" id="KW-0460">Magnesium</keyword>
<keyword evidence="6 11" id="KW-0067">ATP-binding</keyword>
<dbReference type="PRINTS" id="PR01159">
    <property type="entry name" value="DNAGYRASEB"/>
</dbReference>
<dbReference type="PROSITE" id="PS00177">
    <property type="entry name" value="TOPOISOMERASE_II"/>
    <property type="match status" value="1"/>
</dbReference>
<dbReference type="FunFam" id="3.40.50.670:FF:000001">
    <property type="entry name" value="DNA topoisomerase 2"/>
    <property type="match status" value="1"/>
</dbReference>
<dbReference type="InterPro" id="IPR013506">
    <property type="entry name" value="Topo_IIA_bsu_dom2"/>
</dbReference>
<sequence length="790" mass="89615">MELNKDYSEASIKVLEGLDPVRQRPGMYIGSTNTKGLHHLVFEVIDNSIDEAMAGFCSKISVTLHIDGSITIEDDGRGIPVGNHPVAGKPTVEVVMTTLHSGGKFNSGAYYASGGLHGVGVSVVNALSEFLEVTVRRNGGIYYQKYERGKPVCEFDKIGKTSKSGTKITFKADPQIFETTEFSYETLARRFRELAFLNSGVEISISDEKDDKSKTFFAEGGIVSYVKFLNKSKGLLIDEPVYIQGKYEDILVEISLLYNDSYNEAIYSFVNNIHTDGGGTHEAGFKAAYTKIFNSFVNKHGLLKEKFNLTGDDIREGISAILSVKMNEPVFEGQTKGKLGSSKAKTAVENVMYNYLTDYLEENPSIVKRILDKAIQAFRAREAARKAKELTRRKNALEVSTLPGKLADCQEKDPSKSEIFIVEGDSAGGSAKQCRHRKFQAILPLKGKILNVEKARYDKILSNNEIKSIITALGTGISKNDFNIEKLRYHKIIIMTDADVDGAHITTLLLTYFFRYMRQIIERGYLYIAKPPLYKIKKGKMERYIHDEEEMEDFLLDSGLVDIEIDELPEHRYKEVFKNILAYDDLLNKFARKGLYRPLMSELAVYEGLNASNFSQEGFIEDLFQYLKDKGAFEHYKNTEIEYNYEFDRYNIVVESETKRFVFNTEFMSTPEFKELRRLGVFVSELGSKPYKVKVNGDVKTFDNVKELITFIEERGKKGLSIQRYKGLGEMNPEQLWETTVDPERRSLYQVKIEDAEAADELFSLLMGDIVAPRREFIEENALKAKNIDI</sequence>
<dbReference type="CDD" id="cd16928">
    <property type="entry name" value="HATPase_GyrB-like"/>
    <property type="match status" value="1"/>
</dbReference>
<comment type="function">
    <text evidence="11">A type II topoisomerase that negatively supercoils closed circular double-stranded (ds) DNA in an ATP-dependent manner to modulate DNA topology and maintain chromosomes in an underwound state. Negative supercoiling favors strand separation, and DNA replication, transcription, recombination and repair, all of which involve strand separation. Also able to catalyze the interconversion of other topological isomers of dsDNA rings, including catenanes and knotted rings. Type II topoisomerases break and join 2 DNA strands simultaneously in an ATP-dependent manner.</text>
</comment>
<dbReference type="CDD" id="cd03366">
    <property type="entry name" value="TOPRIM_TopoIIA_GyrB"/>
    <property type="match status" value="1"/>
</dbReference>
<keyword evidence="3 11" id="KW-0963">Cytoplasm</keyword>
<feature type="binding site" evidence="11">
    <location>
        <position position="423"/>
    </location>
    <ligand>
        <name>Mg(2+)</name>
        <dbReference type="ChEBI" id="CHEBI:18420"/>
        <label>1</label>
        <note>catalytic</note>
    </ligand>
</feature>
<keyword evidence="14" id="KW-1185">Reference proteome</keyword>
<dbReference type="SUPFAM" id="SSF56719">
    <property type="entry name" value="Type II DNA topoisomerase"/>
    <property type="match status" value="1"/>
</dbReference>
<evidence type="ECO:0000256" key="10">
    <source>
        <dbReference type="ARBA" id="ARBA00023235"/>
    </source>
</evidence>
<dbReference type="InterPro" id="IPR049353">
    <property type="entry name" value="GyrB_hook"/>
</dbReference>
<dbReference type="RefSeq" id="WP_013885216.1">
    <property type="nucleotide sequence ID" value="NC_015672.1"/>
</dbReference>
<dbReference type="Gene3D" id="3.30.565.10">
    <property type="entry name" value="Histidine kinase-like ATPase, C-terminal domain"/>
    <property type="match status" value="1"/>
</dbReference>
<feature type="binding site" evidence="11">
    <location>
        <position position="499"/>
    </location>
    <ligand>
        <name>Mg(2+)</name>
        <dbReference type="ChEBI" id="CHEBI:18420"/>
        <label>2</label>
    </ligand>
</feature>
<feature type="site" description="Interaction with DNA" evidence="11">
    <location>
        <position position="448"/>
    </location>
</feature>
<dbReference type="InterPro" id="IPR013760">
    <property type="entry name" value="Topo_IIA-like_dom_sf"/>
</dbReference>
<dbReference type="GO" id="GO:0005524">
    <property type="term" value="F:ATP binding"/>
    <property type="evidence" value="ECO:0007669"/>
    <property type="project" value="UniProtKB-UniRule"/>
</dbReference>
<dbReference type="AlphaFoldDB" id="F8E6E6"/>
<organism evidence="13 14">
    <name type="scientific">Flexistipes sinusarabici (strain ATCC 49648 / DSM 4947 / MAS 10)</name>
    <dbReference type="NCBI Taxonomy" id="717231"/>
    <lineage>
        <taxon>Bacteria</taxon>
        <taxon>Pseudomonadati</taxon>
        <taxon>Deferribacterota</taxon>
        <taxon>Deferribacteres</taxon>
        <taxon>Deferribacterales</taxon>
        <taxon>Flexistipitaceae</taxon>
        <taxon>Flexistipes</taxon>
    </lineage>
</organism>
<dbReference type="KEGG" id="fsi:Flexsi_0004"/>
<evidence type="ECO:0000313" key="13">
    <source>
        <dbReference type="EMBL" id="AEI13702.1"/>
    </source>
</evidence>
<dbReference type="Gene3D" id="3.40.50.670">
    <property type="match status" value="2"/>
</dbReference>
<dbReference type="eggNOG" id="COG0187">
    <property type="taxonomic scope" value="Bacteria"/>
</dbReference>
<name>F8E6E6_FLESM</name>
<dbReference type="GO" id="GO:0003677">
    <property type="term" value="F:DNA binding"/>
    <property type="evidence" value="ECO:0007669"/>
    <property type="project" value="UniProtKB-KW"/>
</dbReference>
<evidence type="ECO:0000256" key="11">
    <source>
        <dbReference type="HAMAP-Rule" id="MF_01898"/>
    </source>
</evidence>
<dbReference type="InterPro" id="IPR003594">
    <property type="entry name" value="HATPase_dom"/>
</dbReference>
<dbReference type="PANTHER" id="PTHR45866:SF1">
    <property type="entry name" value="DNA GYRASE SUBUNIT B, MITOCHONDRIAL"/>
    <property type="match status" value="1"/>
</dbReference>
<evidence type="ECO:0000256" key="7">
    <source>
        <dbReference type="ARBA" id="ARBA00022842"/>
    </source>
</evidence>
<dbReference type="InterPro" id="IPR013759">
    <property type="entry name" value="Topo_IIA_B_C"/>
</dbReference>
<dbReference type="FunFam" id="3.30.230.10:FF:000005">
    <property type="entry name" value="DNA gyrase subunit B"/>
    <property type="match status" value="1"/>
</dbReference>
<proteinExistence type="inferred from homology"/>
<dbReference type="InterPro" id="IPR001241">
    <property type="entry name" value="Topo_IIA"/>
</dbReference>
<dbReference type="EC" id="5.6.2.2" evidence="11"/>
<dbReference type="GO" id="GO:0006261">
    <property type="term" value="P:DNA-templated DNA replication"/>
    <property type="evidence" value="ECO:0007669"/>
    <property type="project" value="UniProtKB-UniRule"/>
</dbReference>
<dbReference type="NCBIfam" id="NF004189">
    <property type="entry name" value="PRK05644.1"/>
    <property type="match status" value="1"/>
</dbReference>
<evidence type="ECO:0000256" key="2">
    <source>
        <dbReference type="ARBA" id="ARBA00010708"/>
    </source>
</evidence>
<dbReference type="InterPro" id="IPR036890">
    <property type="entry name" value="HATPase_C_sf"/>
</dbReference>
<dbReference type="GO" id="GO:0005737">
    <property type="term" value="C:cytoplasm"/>
    <property type="evidence" value="ECO:0007669"/>
    <property type="project" value="UniProtKB-SubCell"/>
</dbReference>
<keyword evidence="9" id="KW-0238">DNA-binding</keyword>
<dbReference type="HOGENOM" id="CLU_006146_4_1_0"/>
<dbReference type="Pfam" id="PF02518">
    <property type="entry name" value="HATPase_c"/>
    <property type="match status" value="1"/>
</dbReference>
<dbReference type="Gene3D" id="3.30.230.10">
    <property type="match status" value="1"/>
</dbReference>
<dbReference type="GO" id="GO:0005694">
    <property type="term" value="C:chromosome"/>
    <property type="evidence" value="ECO:0007669"/>
    <property type="project" value="InterPro"/>
</dbReference>
<evidence type="ECO:0000256" key="3">
    <source>
        <dbReference type="ARBA" id="ARBA00022490"/>
    </source>
</evidence>
<comment type="subcellular location">
    <subcellularLocation>
        <location evidence="11">Cytoplasm</location>
    </subcellularLocation>
</comment>
<dbReference type="OrthoDB" id="9802808at2"/>
<dbReference type="SMART" id="SM00433">
    <property type="entry name" value="TOP2c"/>
    <property type="match status" value="1"/>
</dbReference>
<dbReference type="SUPFAM" id="SSF55874">
    <property type="entry name" value="ATPase domain of HSP90 chaperone/DNA topoisomerase II/histidine kinase"/>
    <property type="match status" value="1"/>
</dbReference>
<evidence type="ECO:0000256" key="8">
    <source>
        <dbReference type="ARBA" id="ARBA00023029"/>
    </source>
</evidence>
<dbReference type="GO" id="GO:0003918">
    <property type="term" value="F:DNA topoisomerase type II (double strand cut, ATP-hydrolyzing) activity"/>
    <property type="evidence" value="ECO:0007669"/>
    <property type="project" value="UniProtKB-UniRule"/>
</dbReference>
<dbReference type="FunFam" id="3.30.565.10:FF:000002">
    <property type="entry name" value="DNA gyrase subunit B"/>
    <property type="match status" value="1"/>
</dbReference>